<keyword evidence="2" id="KW-0540">Nuclease</keyword>
<protein>
    <submittedName>
        <fullName evidence="9">Secreted protein</fullName>
    </submittedName>
</protein>
<evidence type="ECO:0000256" key="1">
    <source>
        <dbReference type="ARBA" id="ARBA00009547"/>
    </source>
</evidence>
<dbReference type="PANTHER" id="PTHR33146:SF10">
    <property type="entry name" value="STRAND-SPECIFIC NUCLEASE, PUTATIVE-RELATED"/>
    <property type="match status" value="1"/>
</dbReference>
<dbReference type="Gene3D" id="1.10.575.10">
    <property type="entry name" value="P1 Nuclease"/>
    <property type="match status" value="1"/>
</dbReference>
<dbReference type="GO" id="GO:0006308">
    <property type="term" value="P:DNA catabolic process"/>
    <property type="evidence" value="ECO:0007669"/>
    <property type="project" value="InterPro"/>
</dbReference>
<evidence type="ECO:0000256" key="6">
    <source>
        <dbReference type="ARBA" id="ARBA00023157"/>
    </source>
</evidence>
<dbReference type="EMBL" id="KM039014">
    <property type="protein sequence ID" value="AIG56475.1"/>
    <property type="molecule type" value="Genomic_DNA"/>
</dbReference>
<comment type="similarity">
    <text evidence="1">Belongs to the nuclease type I family.</text>
</comment>
<dbReference type="AlphaFoldDB" id="A0A0A7CPQ5"/>
<evidence type="ECO:0000256" key="2">
    <source>
        <dbReference type="ARBA" id="ARBA00022722"/>
    </source>
</evidence>
<evidence type="ECO:0000256" key="7">
    <source>
        <dbReference type="ARBA" id="ARBA00023180"/>
    </source>
</evidence>
<name>A0A0A7CPQ5_ACHHY</name>
<keyword evidence="7" id="KW-0325">Glycoprotein</keyword>
<accession>A0A0A7CPQ5</accession>
<sequence length="344" mass="37202">MAFIILLAMKTTFTTLAVLAAASTTDAFWDAGHETVGEIATQLMAKEDVKTLNDVLGRWDTQFPFTGEITTATMWPDLIKCSARNTGNCPSPLTPSLNTADDWHFVNIPANVDGSDWNGTTDPAALLKASVGGNGLNTLKNALGTFTKSGSNWSVNFMLRYTLHVFGDLHQPLHTVTGISSAFPTGDLGGNKYQFRQPCSAGSNLHAIWDSGANTYSVNWAPVVNDPNRALLAANATALITKFQGLEDKLNFKQYAALSWKDFSSAMSKTAYPAVIIESYGVARSVVYKNIDLTVGSDGKVACPTPEYLKTLLDTFEQRVYLGGSRLAVVLTQVAKQIRTMTLL</sequence>
<evidence type="ECO:0000256" key="5">
    <source>
        <dbReference type="ARBA" id="ARBA00022801"/>
    </source>
</evidence>
<organism evidence="9">
    <name type="scientific">Achlya hypogyna</name>
    <name type="common">Oomycete</name>
    <name type="synonym">Protoachlya hypogyna</name>
    <dbReference type="NCBI Taxonomy" id="1202772"/>
    <lineage>
        <taxon>Eukaryota</taxon>
        <taxon>Sar</taxon>
        <taxon>Stramenopiles</taxon>
        <taxon>Oomycota</taxon>
        <taxon>Saprolegniomycetes</taxon>
        <taxon>Saprolegniales</taxon>
        <taxon>Achlyaceae</taxon>
        <taxon>Achlya</taxon>
    </lineage>
</organism>
<evidence type="ECO:0000256" key="3">
    <source>
        <dbReference type="ARBA" id="ARBA00022723"/>
    </source>
</evidence>
<dbReference type="GO" id="GO:0004519">
    <property type="term" value="F:endonuclease activity"/>
    <property type="evidence" value="ECO:0007669"/>
    <property type="project" value="UniProtKB-KW"/>
</dbReference>
<evidence type="ECO:0000256" key="8">
    <source>
        <dbReference type="SAM" id="SignalP"/>
    </source>
</evidence>
<dbReference type="CDD" id="cd11010">
    <property type="entry name" value="S1-P1_nuclease"/>
    <property type="match status" value="1"/>
</dbReference>
<reference evidence="9" key="1">
    <citation type="journal article" date="2014" name="Genome Biol. Evol.">
        <title>The secreted proteins of Achlya hypogyna and Thraustotheca clavata identify the ancestral oomycete secretome and reveal gene acquisitions by horizontal gene transfer.</title>
        <authorList>
            <person name="Misner I."/>
            <person name="Blouin N."/>
            <person name="Leonard G."/>
            <person name="Richards T.A."/>
            <person name="Lane C.E."/>
        </authorList>
    </citation>
    <scope>NUCLEOTIDE SEQUENCE</scope>
    <source>
        <strain evidence="9">ATCC 48635</strain>
    </source>
</reference>
<proteinExistence type="inferred from homology"/>
<dbReference type="GO" id="GO:0046872">
    <property type="term" value="F:metal ion binding"/>
    <property type="evidence" value="ECO:0007669"/>
    <property type="project" value="UniProtKB-KW"/>
</dbReference>
<dbReference type="GO" id="GO:0003676">
    <property type="term" value="F:nucleic acid binding"/>
    <property type="evidence" value="ECO:0007669"/>
    <property type="project" value="InterPro"/>
</dbReference>
<dbReference type="SUPFAM" id="SSF48537">
    <property type="entry name" value="Phospholipase C/P1 nuclease"/>
    <property type="match status" value="1"/>
</dbReference>
<dbReference type="Pfam" id="PF02265">
    <property type="entry name" value="S1-P1_nuclease"/>
    <property type="match status" value="1"/>
</dbReference>
<dbReference type="InterPro" id="IPR008947">
    <property type="entry name" value="PLipase_C/P1_nuclease_dom_sf"/>
</dbReference>
<keyword evidence="3" id="KW-0479">Metal-binding</keyword>
<keyword evidence="4" id="KW-0255">Endonuclease</keyword>
<evidence type="ECO:0000313" key="9">
    <source>
        <dbReference type="EMBL" id="AIG56475.1"/>
    </source>
</evidence>
<evidence type="ECO:0000256" key="4">
    <source>
        <dbReference type="ARBA" id="ARBA00022759"/>
    </source>
</evidence>
<dbReference type="PANTHER" id="PTHR33146">
    <property type="entry name" value="ENDONUCLEASE 4"/>
    <property type="match status" value="1"/>
</dbReference>
<keyword evidence="8" id="KW-0732">Signal</keyword>
<keyword evidence="6" id="KW-1015">Disulfide bond</keyword>
<dbReference type="InterPro" id="IPR003154">
    <property type="entry name" value="S1/P1nuclease"/>
</dbReference>
<feature type="chain" id="PRO_5002027555" evidence="8">
    <location>
        <begin position="28"/>
        <end position="344"/>
    </location>
</feature>
<dbReference type="GO" id="GO:0016788">
    <property type="term" value="F:hydrolase activity, acting on ester bonds"/>
    <property type="evidence" value="ECO:0007669"/>
    <property type="project" value="InterPro"/>
</dbReference>
<keyword evidence="5" id="KW-0378">Hydrolase</keyword>
<feature type="signal peptide" evidence="8">
    <location>
        <begin position="1"/>
        <end position="27"/>
    </location>
</feature>